<proteinExistence type="predicted"/>
<sequence length="506" mass="54415">MFERKNKLMLLITLSVVLFSVLIHMLGRGTALFDAMEQMHGSPSSPDPLWLNAIAVPPLLFFAAAAALYAKHRGHRLIPVFVMLALVFSSISLVAGSGGGTEFHFSIFMVIAVLCFYESIPLLIAATLIFAVQHLVGFFFSPEMVFGVSSYSPTMLATHAFFLVATSLAVILQIFSNKKARAELKAEKDRERSHTVGEIVDRLNATSGQLYGQTDELNAQAESSAGASGVIRECISDIYDGSQEQKSEAGSARSAIEKVGSDLREIVDATGIVSQVSDQSSRHAEDGNRNMGQLMQNLSSLETSVLDSSERIRLLNEHAQQIGKVTSLIRNIASQTNMLALNASIEASRAGEAGRGFGVVASEIQKLAQQSDASAENIGAFLGRINEETQRTAESMHRVTNELSAGLSAAQETEDSFRVICEHATEVGMKLQHILSSGDLALAHSGQASSSIETISLIADEFVYACEQAKTHAERQLQYSGDTAQIATQLGGATAELRETISRIGV</sequence>
<reference evidence="1" key="1">
    <citation type="submission" date="2024-03" db="EMBL/GenBank/DDBJ databases">
        <title>Whole genome sequecning of epiphytes from Marcgravia umbellata leaves.</title>
        <authorList>
            <person name="Kumar G."/>
            <person name="Savka M.A."/>
        </authorList>
    </citation>
    <scope>NUCLEOTIDE SEQUENCE</scope>
    <source>
        <strain evidence="1">RIT_BL5</strain>
    </source>
</reference>
<organism evidence="1 2">
    <name type="scientific">Saccharibacillus sacchari</name>
    <dbReference type="NCBI Taxonomy" id="456493"/>
    <lineage>
        <taxon>Bacteria</taxon>
        <taxon>Bacillati</taxon>
        <taxon>Bacillota</taxon>
        <taxon>Bacilli</taxon>
        <taxon>Bacillales</taxon>
        <taxon>Paenibacillaceae</taxon>
        <taxon>Saccharibacillus</taxon>
    </lineage>
</organism>
<comment type="caution">
    <text evidence="1">The sequence shown here is derived from an EMBL/GenBank/DDBJ whole genome shotgun (WGS) entry which is preliminary data.</text>
</comment>
<keyword evidence="2" id="KW-1185">Reference proteome</keyword>
<evidence type="ECO:0000313" key="1">
    <source>
        <dbReference type="EMBL" id="MEJ8306486.1"/>
    </source>
</evidence>
<protein>
    <submittedName>
        <fullName evidence="1">Methyl-accepting chemotaxis protein</fullName>
    </submittedName>
</protein>
<gene>
    <name evidence="1" type="ORF">WKI47_21475</name>
</gene>
<evidence type="ECO:0000313" key="2">
    <source>
        <dbReference type="Proteomes" id="UP001380953"/>
    </source>
</evidence>
<dbReference type="Proteomes" id="UP001380953">
    <property type="component" value="Unassembled WGS sequence"/>
</dbReference>
<accession>A0ACC6PHW5</accession>
<dbReference type="EMBL" id="JBBKAR010000056">
    <property type="protein sequence ID" value="MEJ8306486.1"/>
    <property type="molecule type" value="Genomic_DNA"/>
</dbReference>
<name>A0ACC6PHW5_9BACL</name>